<dbReference type="PROSITE" id="PS00108">
    <property type="entry name" value="PROTEIN_KINASE_ST"/>
    <property type="match status" value="1"/>
</dbReference>
<comment type="subcellular location">
    <subcellularLocation>
        <location evidence="1">Nucleus</location>
    </subcellularLocation>
</comment>
<dbReference type="InterPro" id="IPR011009">
    <property type="entry name" value="Kinase-like_dom_sf"/>
</dbReference>
<evidence type="ECO:0000256" key="3">
    <source>
        <dbReference type="ARBA" id="ARBA00022679"/>
    </source>
</evidence>
<dbReference type="Proteomes" id="UP000838878">
    <property type="component" value="Chromosome 1"/>
</dbReference>
<sequence>MSEWYRMKNGFNKHNSSELSVETSSEMSDSYNIFSDNLSPIPASIVPRKLDFSGIEDDECIRDGSTAPTSLSPPYKRVRALKLFDSPHTPKTLLEKCSTPSHHQTRSRLFPPKLNAPTGMPSGSSHHLHPPSDEDSALGSLPPDELDESRPVRRPMANINPFTPDGQALNKKKRALSKTPTWGDATPEQPAKRLRESNISRYNIEFLELGVIGLGQFGRVTRCLNKLDGCVYALKRSLRPVAGSAAERAALNEVYAHAALGKHPHLVRYYSAWAEDDHMIIQNEYCDGGSLQQVLENGPLPESELLLLLAHIADGLAYIHSQQLVHMDVKPGNIFICRGDEAPLDSDDGYDDDDVLPTAQHKYKIGDLGHVTCISSPSVEEGDCRYLPKEVLQEDFSHLTKADIFAFGLTLFEAGGGGSLPKNGQKWHDIRDGKLPDLPNLSREFNQLLKKMVDPDPNQRPSAHRLRRHPLLHPAGNKSKAQLRRELAAAKLKNELLSRKLQEAARCIKSLTPNLVNQESAKFRTRSAKRLQKPRVDTNIVEMLQSVTSPIRIRTDRRKKQ</sequence>
<dbReference type="InterPro" id="IPR000719">
    <property type="entry name" value="Prot_kinase_dom"/>
</dbReference>
<dbReference type="OrthoDB" id="5337378at2759"/>
<evidence type="ECO:0000256" key="8">
    <source>
        <dbReference type="ARBA" id="ARBA00022842"/>
    </source>
</evidence>
<dbReference type="GO" id="GO:0000278">
    <property type="term" value="P:mitotic cell cycle"/>
    <property type="evidence" value="ECO:0007669"/>
    <property type="project" value="InterPro"/>
</dbReference>
<feature type="non-terminal residue" evidence="18">
    <location>
        <position position="561"/>
    </location>
</feature>
<organism evidence="18 19">
    <name type="scientific">Brenthis ino</name>
    <name type="common">lesser marbled fritillary</name>
    <dbReference type="NCBI Taxonomy" id="405034"/>
    <lineage>
        <taxon>Eukaryota</taxon>
        <taxon>Metazoa</taxon>
        <taxon>Ecdysozoa</taxon>
        <taxon>Arthropoda</taxon>
        <taxon>Hexapoda</taxon>
        <taxon>Insecta</taxon>
        <taxon>Pterygota</taxon>
        <taxon>Neoptera</taxon>
        <taxon>Endopterygota</taxon>
        <taxon>Lepidoptera</taxon>
        <taxon>Glossata</taxon>
        <taxon>Ditrysia</taxon>
        <taxon>Papilionoidea</taxon>
        <taxon>Nymphalidae</taxon>
        <taxon>Heliconiinae</taxon>
        <taxon>Argynnini</taxon>
        <taxon>Brenthis</taxon>
    </lineage>
</organism>
<keyword evidence="3" id="KW-0808">Transferase</keyword>
<dbReference type="PANTHER" id="PTHR11042:SF185">
    <property type="entry name" value="WEE1-LIKE PROTEIN KINASE"/>
    <property type="match status" value="1"/>
</dbReference>
<dbReference type="InterPro" id="IPR050339">
    <property type="entry name" value="CC_SR_Kinase"/>
</dbReference>
<evidence type="ECO:0000256" key="12">
    <source>
        <dbReference type="PIRSR" id="PIRSR037281-1"/>
    </source>
</evidence>
<dbReference type="Gene3D" id="3.30.200.20">
    <property type="entry name" value="Phosphorylase Kinase, domain 1"/>
    <property type="match status" value="1"/>
</dbReference>
<evidence type="ECO:0000256" key="9">
    <source>
        <dbReference type="ARBA" id="ARBA00023137"/>
    </source>
</evidence>
<name>A0A8S4I0E4_9NEOP</name>
<dbReference type="EMBL" id="OV170221">
    <property type="protein sequence ID" value="CAH0712813.1"/>
    <property type="molecule type" value="Genomic_DNA"/>
</dbReference>
<dbReference type="PIRSF" id="PIRSF037281">
    <property type="entry name" value="Wee1-like_protein_kinase"/>
    <property type="match status" value="1"/>
</dbReference>
<keyword evidence="5 13" id="KW-0547">Nucleotide-binding</keyword>
<keyword evidence="10" id="KW-0539">Nucleus</keyword>
<feature type="binding site" evidence="13 15">
    <location>
        <position position="235"/>
    </location>
    <ligand>
        <name>ATP</name>
        <dbReference type="ChEBI" id="CHEBI:30616"/>
    </ligand>
</feature>
<evidence type="ECO:0000313" key="18">
    <source>
        <dbReference type="EMBL" id="CAH0712813.1"/>
    </source>
</evidence>
<keyword evidence="9" id="KW-0829">Tyrosine-protein kinase</keyword>
<evidence type="ECO:0000256" key="14">
    <source>
        <dbReference type="PIRSR" id="PIRSR037281-3"/>
    </source>
</evidence>
<dbReference type="InterPro" id="IPR008271">
    <property type="entry name" value="Ser/Thr_kinase_AS"/>
</dbReference>
<evidence type="ECO:0000256" key="6">
    <source>
        <dbReference type="ARBA" id="ARBA00022777"/>
    </source>
</evidence>
<protein>
    <recommendedName>
        <fullName evidence="2">non-specific protein-tyrosine kinase</fullName>
        <ecNumber evidence="2">2.7.10.2</ecNumber>
    </recommendedName>
</protein>
<evidence type="ECO:0000256" key="13">
    <source>
        <dbReference type="PIRSR" id="PIRSR037281-2"/>
    </source>
</evidence>
<keyword evidence="6" id="KW-0418">Kinase</keyword>
<feature type="region of interest" description="Disordered" evidence="16">
    <location>
        <begin position="91"/>
        <end position="190"/>
    </location>
</feature>
<feature type="compositionally biased region" description="Basic residues" evidence="16">
    <location>
        <begin position="462"/>
        <end position="471"/>
    </location>
</feature>
<dbReference type="GO" id="GO:0005737">
    <property type="term" value="C:cytoplasm"/>
    <property type="evidence" value="ECO:0007669"/>
    <property type="project" value="TreeGrafter"/>
</dbReference>
<comment type="cofactor">
    <cofactor evidence="14">
        <name>Mg(2+)</name>
        <dbReference type="ChEBI" id="CHEBI:18420"/>
    </cofactor>
    <text evidence="14">Binds 2 magnesium ions per subunit.</text>
</comment>
<evidence type="ECO:0000256" key="2">
    <source>
        <dbReference type="ARBA" id="ARBA00011903"/>
    </source>
</evidence>
<dbReference type="GO" id="GO:0000287">
    <property type="term" value="F:magnesium ion binding"/>
    <property type="evidence" value="ECO:0007669"/>
    <property type="project" value="InterPro"/>
</dbReference>
<keyword evidence="8 14" id="KW-0460">Magnesium</keyword>
<dbReference type="SUPFAM" id="SSF56112">
    <property type="entry name" value="Protein kinase-like (PK-like)"/>
    <property type="match status" value="1"/>
</dbReference>
<keyword evidence="7 13" id="KW-0067">ATP-binding</keyword>
<dbReference type="EC" id="2.7.10.2" evidence="2"/>
<evidence type="ECO:0000256" key="16">
    <source>
        <dbReference type="SAM" id="MobiDB-lite"/>
    </source>
</evidence>
<feature type="binding site" evidence="13">
    <location>
        <begin position="212"/>
        <end position="220"/>
    </location>
    <ligand>
        <name>ATP</name>
        <dbReference type="ChEBI" id="CHEBI:30616"/>
    </ligand>
</feature>
<dbReference type="Gene3D" id="1.10.510.10">
    <property type="entry name" value="Transferase(Phosphotransferase) domain 1"/>
    <property type="match status" value="1"/>
</dbReference>
<keyword evidence="19" id="KW-1185">Reference proteome</keyword>
<feature type="active site" description="Proton acceptor" evidence="12">
    <location>
        <position position="328"/>
    </location>
</feature>
<comment type="similarity">
    <text evidence="11">Belongs to the protein kinase superfamily. Ser/Thr protein kinase family. GCN2 subfamily.</text>
</comment>
<evidence type="ECO:0000256" key="5">
    <source>
        <dbReference type="ARBA" id="ARBA00022741"/>
    </source>
</evidence>
<dbReference type="SMART" id="SM00220">
    <property type="entry name" value="S_TKc"/>
    <property type="match status" value="1"/>
</dbReference>
<dbReference type="GO" id="GO:0005634">
    <property type="term" value="C:nucleus"/>
    <property type="evidence" value="ECO:0007669"/>
    <property type="project" value="UniProtKB-SubCell"/>
</dbReference>
<dbReference type="GO" id="GO:0005524">
    <property type="term" value="F:ATP binding"/>
    <property type="evidence" value="ECO:0007669"/>
    <property type="project" value="UniProtKB-UniRule"/>
</dbReference>
<feature type="region of interest" description="Disordered" evidence="16">
    <location>
        <begin position="453"/>
        <end position="482"/>
    </location>
</feature>
<dbReference type="PROSITE" id="PS00107">
    <property type="entry name" value="PROTEIN_KINASE_ATP"/>
    <property type="match status" value="1"/>
</dbReference>
<evidence type="ECO:0000256" key="1">
    <source>
        <dbReference type="ARBA" id="ARBA00004123"/>
    </source>
</evidence>
<evidence type="ECO:0000256" key="15">
    <source>
        <dbReference type="PROSITE-ProRule" id="PRU10141"/>
    </source>
</evidence>
<evidence type="ECO:0000313" key="19">
    <source>
        <dbReference type="Proteomes" id="UP000838878"/>
    </source>
</evidence>
<accession>A0A8S4I0E4</accession>
<evidence type="ECO:0000256" key="10">
    <source>
        <dbReference type="ARBA" id="ARBA00023242"/>
    </source>
</evidence>
<evidence type="ECO:0000256" key="4">
    <source>
        <dbReference type="ARBA" id="ARBA00022723"/>
    </source>
</evidence>
<feature type="domain" description="Protein kinase" evidence="17">
    <location>
        <begin position="206"/>
        <end position="472"/>
    </location>
</feature>
<evidence type="ECO:0000259" key="17">
    <source>
        <dbReference type="SMART" id="SM00220"/>
    </source>
</evidence>
<gene>
    <name evidence="18" type="ORF">BINO364_LOCUS43</name>
</gene>
<keyword evidence="4 14" id="KW-0479">Metal-binding</keyword>
<evidence type="ECO:0000256" key="7">
    <source>
        <dbReference type="ARBA" id="ARBA00022840"/>
    </source>
</evidence>
<proteinExistence type="inferred from homology"/>
<dbReference type="InterPro" id="IPR017441">
    <property type="entry name" value="Protein_kinase_ATP_BS"/>
</dbReference>
<reference evidence="18" key="1">
    <citation type="submission" date="2021-12" db="EMBL/GenBank/DDBJ databases">
        <authorList>
            <person name="Martin H S."/>
        </authorList>
    </citation>
    <scope>NUCLEOTIDE SEQUENCE</scope>
</reference>
<feature type="binding site" evidence="14">
    <location>
        <position position="367"/>
    </location>
    <ligand>
        <name>Mg(2+)</name>
        <dbReference type="ChEBI" id="CHEBI:18420"/>
        <label>1</label>
    </ligand>
</feature>
<dbReference type="Pfam" id="PF00069">
    <property type="entry name" value="Pkinase"/>
    <property type="match status" value="1"/>
</dbReference>
<dbReference type="AlphaFoldDB" id="A0A8S4I0E4"/>
<evidence type="ECO:0000256" key="11">
    <source>
        <dbReference type="ARBA" id="ARBA00037982"/>
    </source>
</evidence>
<dbReference type="GO" id="GO:0004715">
    <property type="term" value="F:non-membrane spanning protein tyrosine kinase activity"/>
    <property type="evidence" value="ECO:0007669"/>
    <property type="project" value="UniProtKB-EC"/>
</dbReference>
<dbReference type="InterPro" id="IPR017164">
    <property type="entry name" value="Wee1-like_protein_kinase"/>
</dbReference>
<feature type="binding site" evidence="14">
    <location>
        <position position="333"/>
    </location>
    <ligand>
        <name>Mg(2+)</name>
        <dbReference type="ChEBI" id="CHEBI:18420"/>
        <label>1</label>
    </ligand>
</feature>
<dbReference type="PANTHER" id="PTHR11042">
    <property type="entry name" value="EUKARYOTIC TRANSLATION INITIATION FACTOR 2-ALPHA KINASE EIF2-ALPHA KINASE -RELATED"/>
    <property type="match status" value="1"/>
</dbReference>